<keyword evidence="1" id="KW-0732">Signal</keyword>
<gene>
    <name evidence="2" type="ORF">F4827_003180</name>
</gene>
<evidence type="ECO:0000313" key="2">
    <source>
        <dbReference type="EMBL" id="MBB6103325.1"/>
    </source>
</evidence>
<reference evidence="2 3" key="1">
    <citation type="submission" date="2020-08" db="EMBL/GenBank/DDBJ databases">
        <title>Above-ground endophytic microbial communities from plants in different locations in the United States.</title>
        <authorList>
            <person name="Frank C."/>
        </authorList>
    </citation>
    <scope>NUCLEOTIDE SEQUENCE [LARGE SCALE GENOMIC DNA]</scope>
    <source>
        <strain evidence="2 3">WP4_2_2</strain>
    </source>
</reference>
<feature type="signal peptide" evidence="1">
    <location>
        <begin position="1"/>
        <end position="23"/>
    </location>
</feature>
<feature type="chain" id="PRO_5031429112" evidence="1">
    <location>
        <begin position="24"/>
        <end position="75"/>
    </location>
</feature>
<dbReference type="EMBL" id="JACHBW010000008">
    <property type="protein sequence ID" value="MBB6103325.1"/>
    <property type="molecule type" value="Genomic_DNA"/>
</dbReference>
<evidence type="ECO:0000256" key="1">
    <source>
        <dbReference type="SAM" id="SignalP"/>
    </source>
</evidence>
<protein>
    <submittedName>
        <fullName evidence="2">Uncharacterized protein YcfJ</fullName>
    </submittedName>
</protein>
<dbReference type="AlphaFoldDB" id="A0A7W9TZQ7"/>
<evidence type="ECO:0000313" key="3">
    <source>
        <dbReference type="Proteomes" id="UP000571554"/>
    </source>
</evidence>
<accession>A0A7W9TZQ7</accession>
<name>A0A7W9TZQ7_9BURK</name>
<dbReference type="Proteomes" id="UP000571554">
    <property type="component" value="Unassembled WGS sequence"/>
</dbReference>
<sequence>MRTILGAFAVAACLTGVAQPALAEGCMKGAVAGGVVGHVAGHHAVAGAAGGCAIGHHEAKKKDKAAAAQGASGAK</sequence>
<dbReference type="RefSeq" id="WP_183724831.1">
    <property type="nucleotide sequence ID" value="NZ_JACHBW010000008.1"/>
</dbReference>
<proteinExistence type="predicted"/>
<comment type="caution">
    <text evidence="2">The sequence shown here is derived from an EMBL/GenBank/DDBJ whole genome shotgun (WGS) entry which is preliminary data.</text>
</comment>
<organism evidence="2 3">
    <name type="scientific">Paraburkholderia bannensis</name>
    <dbReference type="NCBI Taxonomy" id="765414"/>
    <lineage>
        <taxon>Bacteria</taxon>
        <taxon>Pseudomonadati</taxon>
        <taxon>Pseudomonadota</taxon>
        <taxon>Betaproteobacteria</taxon>
        <taxon>Burkholderiales</taxon>
        <taxon>Burkholderiaceae</taxon>
        <taxon>Paraburkholderia</taxon>
    </lineage>
</organism>
<keyword evidence="3" id="KW-1185">Reference proteome</keyword>